<dbReference type="GO" id="GO:0019867">
    <property type="term" value="C:outer membrane"/>
    <property type="evidence" value="ECO:0007669"/>
    <property type="project" value="InterPro"/>
</dbReference>
<proteinExistence type="predicted"/>
<evidence type="ECO:0000256" key="6">
    <source>
        <dbReference type="SAM" id="MobiDB-lite"/>
    </source>
</evidence>
<dbReference type="InterPro" id="IPR000184">
    <property type="entry name" value="Bac_surfAg_D15"/>
</dbReference>
<keyword evidence="5" id="KW-0998">Cell outer membrane</keyword>
<protein>
    <submittedName>
        <fullName evidence="9">Outer membrane protein insertion porin family</fullName>
    </submittedName>
</protein>
<feature type="region of interest" description="Disordered" evidence="6">
    <location>
        <begin position="41"/>
        <end position="90"/>
    </location>
</feature>
<evidence type="ECO:0000256" key="1">
    <source>
        <dbReference type="ARBA" id="ARBA00004370"/>
    </source>
</evidence>
<dbReference type="Proteomes" id="UP000182958">
    <property type="component" value="Unassembled WGS sequence"/>
</dbReference>
<dbReference type="Gene3D" id="3.10.20.310">
    <property type="entry name" value="membrane protein fhac"/>
    <property type="match status" value="3"/>
</dbReference>
<dbReference type="InterPro" id="IPR039910">
    <property type="entry name" value="D15-like"/>
</dbReference>
<organism evidence="9 10">
    <name type="scientific">Selenomonas ruminantium</name>
    <dbReference type="NCBI Taxonomy" id="971"/>
    <lineage>
        <taxon>Bacteria</taxon>
        <taxon>Bacillati</taxon>
        <taxon>Bacillota</taxon>
        <taxon>Negativicutes</taxon>
        <taxon>Selenomonadales</taxon>
        <taxon>Selenomonadaceae</taxon>
        <taxon>Selenomonas</taxon>
    </lineage>
</organism>
<dbReference type="PANTHER" id="PTHR12815:SF47">
    <property type="entry name" value="TRANSLOCATION AND ASSEMBLY MODULE SUBUNIT TAMA"/>
    <property type="match status" value="1"/>
</dbReference>
<evidence type="ECO:0000256" key="7">
    <source>
        <dbReference type="SAM" id="SignalP"/>
    </source>
</evidence>
<feature type="signal peptide" evidence="7">
    <location>
        <begin position="1"/>
        <end position="28"/>
    </location>
</feature>
<feature type="domain" description="POTRA" evidence="8">
    <location>
        <begin position="176"/>
        <end position="250"/>
    </location>
</feature>
<comment type="subcellular location">
    <subcellularLocation>
        <location evidence="1">Membrane</location>
    </subcellularLocation>
</comment>
<keyword evidence="3 7" id="KW-0732">Signal</keyword>
<evidence type="ECO:0000259" key="8">
    <source>
        <dbReference type="PROSITE" id="PS51779"/>
    </source>
</evidence>
<dbReference type="Pfam" id="PF01103">
    <property type="entry name" value="Omp85"/>
    <property type="match status" value="1"/>
</dbReference>
<evidence type="ECO:0000313" key="10">
    <source>
        <dbReference type="Proteomes" id="UP000182958"/>
    </source>
</evidence>
<dbReference type="Gene3D" id="2.40.160.50">
    <property type="entry name" value="membrane protein fhac: a member of the omp85/tpsb transporter family"/>
    <property type="match status" value="1"/>
</dbReference>
<keyword evidence="4" id="KW-0472">Membrane</keyword>
<accession>A0A1K1MZK0</accession>
<evidence type="ECO:0000256" key="4">
    <source>
        <dbReference type="ARBA" id="ARBA00023136"/>
    </source>
</evidence>
<feature type="compositionally biased region" description="Basic and acidic residues" evidence="6">
    <location>
        <begin position="76"/>
        <end position="90"/>
    </location>
</feature>
<name>A0A1K1MZK0_SELRU</name>
<sequence length="646" mass="71134">MNKQNRRFLACAVALATSFAAVPGVSHAEVTAKPAGQAAAAVAAESAGTASAPAAANTSAPAEKTAETAAQQGNVQEDKRTADWGKNRPQEDAIEKYSKEYEGQTIVDTVFEGATAVSEATAKAALSMKTGDMFTVNGMNKDREAIYNTGYFYDLFPTFQKVPEGVVVTYHVLENPIIKGVEITGNTVYKTEDLRSYISVKNGEILNSRNLQQNVQAIKERYRNDGYILAKVTDMNIDNNGNLTLKINEGVLEGYKVKGNTKTKDYVILREMRQKPGQPFNSKLARRSMQRVYNLGFFEDVNIKMNPGVEPNAVVMELDVKEKRTGTFGIGAGYSTKDGVIGMVSVGDTNFRGTGDAVSITYERSGNAKDAHGFTFAWRHPYLDKKETVGTLRIYNRTYEYSDYDTNGNLKESYMRKYAGGEITLGRPVSEYSTNYITFRNRTDSYVRHTKNGNMGDRSNDWAWRNSNFGTTRSVTFEHVTDTRDNIYNPTEGGRVSLSAEVAGLGGDFNFQKATIEDQRYFKVGHAQVIAVRGKYGLGNGEISEFNQFKVGGQNSLRGYRDDQYRGDHMILATLEYRFPIVSKVQGAIFTDWGGAWFDDFMPKSGAIHGSVGVGLALNTPLGPLRLDYGRGSNGGRVHFSVGGAF</sequence>
<evidence type="ECO:0000256" key="5">
    <source>
        <dbReference type="ARBA" id="ARBA00023237"/>
    </source>
</evidence>
<keyword evidence="10" id="KW-1185">Reference proteome</keyword>
<dbReference type="InterPro" id="IPR034746">
    <property type="entry name" value="POTRA"/>
</dbReference>
<dbReference type="Pfam" id="PF07244">
    <property type="entry name" value="POTRA"/>
    <property type="match status" value="3"/>
</dbReference>
<dbReference type="EMBL" id="FPJA01000005">
    <property type="protein sequence ID" value="SFW28539.1"/>
    <property type="molecule type" value="Genomic_DNA"/>
</dbReference>
<reference evidence="10" key="1">
    <citation type="submission" date="2016-11" db="EMBL/GenBank/DDBJ databases">
        <authorList>
            <person name="Varghese N."/>
            <person name="Submissions S."/>
        </authorList>
    </citation>
    <scope>NUCLEOTIDE SEQUENCE [LARGE SCALE GENOMIC DNA]</scope>
    <source>
        <strain evidence="10">C3</strain>
    </source>
</reference>
<feature type="chain" id="PRO_5009665834" evidence="7">
    <location>
        <begin position="29"/>
        <end position="646"/>
    </location>
</feature>
<dbReference type="InterPro" id="IPR010827">
    <property type="entry name" value="BamA/TamA_POTRA"/>
</dbReference>
<keyword evidence="2" id="KW-0812">Transmembrane</keyword>
<dbReference type="PROSITE" id="PS51779">
    <property type="entry name" value="POTRA"/>
    <property type="match status" value="1"/>
</dbReference>
<evidence type="ECO:0000256" key="3">
    <source>
        <dbReference type="ARBA" id="ARBA00022729"/>
    </source>
</evidence>
<gene>
    <name evidence="9" type="ORF">SAMN02910323_1044</name>
</gene>
<evidence type="ECO:0000313" key="9">
    <source>
        <dbReference type="EMBL" id="SFW28539.1"/>
    </source>
</evidence>
<dbReference type="RefSeq" id="WP_072305813.1">
    <property type="nucleotide sequence ID" value="NZ_FPJA01000005.1"/>
</dbReference>
<feature type="compositionally biased region" description="Low complexity" evidence="6">
    <location>
        <begin position="41"/>
        <end position="63"/>
    </location>
</feature>
<evidence type="ECO:0000256" key="2">
    <source>
        <dbReference type="ARBA" id="ARBA00022692"/>
    </source>
</evidence>
<dbReference type="AlphaFoldDB" id="A0A1K1MZK0"/>
<dbReference type="PANTHER" id="PTHR12815">
    <property type="entry name" value="SORTING AND ASSEMBLY MACHINERY SAMM50 PROTEIN FAMILY MEMBER"/>
    <property type="match status" value="1"/>
</dbReference>